<reference evidence="8" key="3">
    <citation type="submission" date="2018-12" db="EMBL/GenBank/DDBJ databases">
        <title>G10K-VGP greater horseshoe bat female genome, primary haplotype.</title>
        <authorList>
            <person name="Teeling E."/>
            <person name="Myers G."/>
            <person name="Vernes S."/>
            <person name="Pippel M."/>
            <person name="Winkler S."/>
            <person name="Fedrigo O."/>
            <person name="Rhie A."/>
            <person name="Koren S."/>
            <person name="Phillippy A."/>
            <person name="Lewin H."/>
            <person name="Damas J."/>
            <person name="Howe K."/>
            <person name="Mountcastle J."/>
            <person name="Jarvis E.D."/>
        </authorList>
    </citation>
    <scope>NUCLEOTIDE SEQUENCE [LARGE SCALE GENOMIC DNA]</scope>
</reference>
<dbReference type="Gene3D" id="2.60.40.10">
    <property type="entry name" value="Immunoglobulins"/>
    <property type="match status" value="1"/>
</dbReference>
<reference evidence="7 8" key="1">
    <citation type="journal article" date="2015" name="Annu Rev Anim Biosci">
        <title>The Genome 10K Project: a way forward.</title>
        <authorList>
            <person name="Koepfli K.P."/>
            <person name="Paten B."/>
            <person name="O'Brien S.J."/>
            <person name="Koepfli K.P."/>
            <person name="Paten B."/>
            <person name="Antunes A."/>
            <person name="Belov K."/>
            <person name="Bustamante C."/>
            <person name="Castoe T.A."/>
            <person name="Clawson H."/>
            <person name="Crawford A.J."/>
            <person name="Diekhans M."/>
            <person name="Distel D."/>
            <person name="Durbin R."/>
            <person name="Earl D."/>
            <person name="Fujita M.K."/>
            <person name="Gamble T."/>
            <person name="Georges A."/>
            <person name="Gemmell N."/>
            <person name="Gilbert M.T."/>
            <person name="Graves J.M."/>
            <person name="Green R.E."/>
            <person name="Hickey G."/>
            <person name="Jarvis E.D."/>
            <person name="Johnson W."/>
            <person name="Komissarov A."/>
            <person name="Korf I."/>
            <person name="Kuhn R."/>
            <person name="Larkin D.M."/>
            <person name="Lewin H."/>
            <person name="Lopez J.V."/>
            <person name="Ma J."/>
            <person name="Marques-Bonet T."/>
            <person name="Miller W."/>
            <person name="Murphy R."/>
            <person name="Pevzner P."/>
            <person name="Shapiro B."/>
            <person name="Steiner C."/>
            <person name="Tamazian G."/>
            <person name="Venkatesh B."/>
            <person name="Wang J."/>
            <person name="Wayne R."/>
            <person name="Wiley E."/>
            <person name="Yang H."/>
            <person name="Zhang G."/>
            <person name="Haussler D."/>
            <person name="Ryder O."/>
            <person name="O'Brien S.J."/>
        </authorList>
    </citation>
    <scope>NUCLEOTIDE SEQUENCE</scope>
</reference>
<dbReference type="OMA" id="YCAMSTM"/>
<dbReference type="SUPFAM" id="SSF48726">
    <property type="entry name" value="Immunoglobulin"/>
    <property type="match status" value="1"/>
</dbReference>
<dbReference type="SMART" id="SM00406">
    <property type="entry name" value="IGv"/>
    <property type="match status" value="1"/>
</dbReference>
<dbReference type="SMART" id="SM00409">
    <property type="entry name" value="IG"/>
    <property type="match status" value="1"/>
</dbReference>
<keyword evidence="5" id="KW-1279">T cell receptor</keyword>
<evidence type="ECO:0000256" key="3">
    <source>
        <dbReference type="ARBA" id="ARBA00023170"/>
    </source>
</evidence>
<dbReference type="AlphaFoldDB" id="A0A671DMP3"/>
<dbReference type="InParanoid" id="A0A671DMP3"/>
<dbReference type="InterPro" id="IPR007110">
    <property type="entry name" value="Ig-like_dom"/>
</dbReference>
<dbReference type="InterPro" id="IPR013106">
    <property type="entry name" value="Ig_V-set"/>
</dbReference>
<gene>
    <name evidence="7" type="primary">TRDV3</name>
</gene>
<proteinExistence type="predicted"/>
<keyword evidence="2" id="KW-1064">Adaptive immunity</keyword>
<evidence type="ECO:0000313" key="8">
    <source>
        <dbReference type="Proteomes" id="UP000472240"/>
    </source>
</evidence>
<dbReference type="PROSITE" id="PS50835">
    <property type="entry name" value="IG_LIKE"/>
    <property type="match status" value="1"/>
</dbReference>
<keyword evidence="1" id="KW-0732">Signal</keyword>
<dbReference type="Pfam" id="PF07686">
    <property type="entry name" value="V-set"/>
    <property type="match status" value="1"/>
</dbReference>
<keyword evidence="5" id="KW-0391">Immunity</keyword>
<dbReference type="GO" id="GO:0042101">
    <property type="term" value="C:T cell receptor complex"/>
    <property type="evidence" value="ECO:0007669"/>
    <property type="project" value="UniProtKB-KW"/>
</dbReference>
<reference evidence="7 8" key="2">
    <citation type="journal article" date="2018" name="Annu Rev Anim Biosci">
        <title>Bat Biology, Genomes, and the Bat1K Project: To Generate Chromosome-Level Genomes for All Living Bat Species.</title>
        <authorList>
            <person name="Teeling E.C."/>
            <person name="Vernes S.C."/>
            <person name="Davalos L.M."/>
            <person name="Ray D.A."/>
            <person name="Gilbert M.T.P."/>
            <person name="Myers E."/>
        </authorList>
    </citation>
    <scope>NUCLEOTIDE SEQUENCE</scope>
</reference>
<dbReference type="GeneTree" id="ENSGT00730000111639"/>
<dbReference type="PANTHER" id="PTHR19367:SF39">
    <property type="entry name" value="IG-LIKE DOMAIN-CONTAINING PROTEIN"/>
    <property type="match status" value="1"/>
</dbReference>
<dbReference type="PANTHER" id="PTHR19367">
    <property type="entry name" value="T-CELL RECEPTOR ALPHA CHAIN V REGION"/>
    <property type="match status" value="1"/>
</dbReference>
<keyword evidence="8" id="KW-1185">Reference proteome</keyword>
<reference evidence="7" key="4">
    <citation type="submission" date="2025-08" db="UniProtKB">
        <authorList>
            <consortium name="Ensembl"/>
        </authorList>
    </citation>
    <scope>IDENTIFICATION</scope>
</reference>
<feature type="domain" description="Ig-like" evidence="6">
    <location>
        <begin position="6"/>
        <end position="116"/>
    </location>
</feature>
<reference evidence="7" key="5">
    <citation type="submission" date="2025-09" db="UniProtKB">
        <authorList>
            <consortium name="Ensembl"/>
        </authorList>
    </citation>
    <scope>IDENTIFICATION</scope>
</reference>
<evidence type="ECO:0000313" key="7">
    <source>
        <dbReference type="Ensembl" id="ENSRFEP00010000690.1"/>
    </source>
</evidence>
<dbReference type="Ensembl" id="ENSRFET00010000786.1">
    <property type="protein sequence ID" value="ENSRFEP00010000690.1"/>
    <property type="gene ID" value="ENSRFEG00010000569.1"/>
</dbReference>
<sequence length="116" mass="13449">MILSNPLLSIFTQRVTQSSPEQTVASGRDVALFCTYDTRFSDPDLYWYRIRPDRSFQFILYRDSSHVIDADFIQGRFSIQHNQTQKSFHLVISLVTTEDRATYYCAMGATIELVPQ</sequence>
<dbReference type="InterPro" id="IPR003599">
    <property type="entry name" value="Ig_sub"/>
</dbReference>
<name>A0A671DMP3_RHIFE</name>
<dbReference type="Proteomes" id="UP000472240">
    <property type="component" value="Chromosome 6"/>
</dbReference>
<dbReference type="InterPro" id="IPR036179">
    <property type="entry name" value="Ig-like_dom_sf"/>
</dbReference>
<evidence type="ECO:0000256" key="4">
    <source>
        <dbReference type="ARBA" id="ARBA00023319"/>
    </source>
</evidence>
<dbReference type="GO" id="GO:0002250">
    <property type="term" value="P:adaptive immune response"/>
    <property type="evidence" value="ECO:0007669"/>
    <property type="project" value="UniProtKB-KW"/>
</dbReference>
<evidence type="ECO:0000256" key="1">
    <source>
        <dbReference type="ARBA" id="ARBA00022729"/>
    </source>
</evidence>
<keyword evidence="4" id="KW-0393">Immunoglobulin domain</keyword>
<dbReference type="InterPro" id="IPR013783">
    <property type="entry name" value="Ig-like_fold"/>
</dbReference>
<evidence type="ECO:0000259" key="6">
    <source>
        <dbReference type="PROSITE" id="PS50835"/>
    </source>
</evidence>
<protein>
    <submittedName>
        <fullName evidence="7">T cell receptor delta variable 3</fullName>
    </submittedName>
</protein>
<evidence type="ECO:0000256" key="2">
    <source>
        <dbReference type="ARBA" id="ARBA00023130"/>
    </source>
</evidence>
<accession>A0A671DMP3</accession>
<evidence type="ECO:0000256" key="5">
    <source>
        <dbReference type="ARBA" id="ARBA00043266"/>
    </source>
</evidence>
<keyword evidence="3" id="KW-0675">Receptor</keyword>
<dbReference type="InterPro" id="IPR051287">
    <property type="entry name" value="TCR_variable_region"/>
</dbReference>
<organism evidence="7 8">
    <name type="scientific">Rhinolophus ferrumequinum</name>
    <name type="common">Greater horseshoe bat</name>
    <dbReference type="NCBI Taxonomy" id="59479"/>
    <lineage>
        <taxon>Eukaryota</taxon>
        <taxon>Metazoa</taxon>
        <taxon>Chordata</taxon>
        <taxon>Craniata</taxon>
        <taxon>Vertebrata</taxon>
        <taxon>Euteleostomi</taxon>
        <taxon>Mammalia</taxon>
        <taxon>Eutheria</taxon>
        <taxon>Laurasiatheria</taxon>
        <taxon>Chiroptera</taxon>
        <taxon>Yinpterochiroptera</taxon>
        <taxon>Rhinolophoidea</taxon>
        <taxon>Rhinolophidae</taxon>
        <taxon>Rhinolophinae</taxon>
        <taxon>Rhinolophus</taxon>
    </lineage>
</organism>